<sequence length="414" mass="45681">MSDRPSPPLRARTHSPQQKEKYSPPQDQHDRRQLHSAEHEGPGGRSTDRLGAVQPRRMVYEGGERQPPPPPSSSAQRPTEQLPELRPLSSAEPDTAQPSPQMGPFGYSAFGASGSFAPGYGGPTVAVQPPAPLVSQVPVPLRNTKSARRNKAHVASACVNCKRAHLSCDVQRPCTRCVTSGKESSCYDVQHKKRGRPRLRDVQESRPPQAHELGEHSTSASESPVPGLAPGGVRPDSGRPLRATRRSFGVPATFRHPTSTVQSLSPSPFPQEGAVQYPTLEYARPVPSYVTPMALLNLDLHLIKTNSAFNMLFGRSDLYGRELSELVESHHAETVQRLRSELRDERDQREPSYMPPIFGPREQEAVQGIEEDDLDRISHGYTDRGFTWRFSSIFGQPQEVRARIIAAALESDPN</sequence>
<keyword evidence="1" id="KW-0479">Metal-binding</keyword>
<dbReference type="CDD" id="cd00067">
    <property type="entry name" value="GAL4"/>
    <property type="match status" value="1"/>
</dbReference>
<dbReference type="Pfam" id="PF00172">
    <property type="entry name" value="Zn_clus"/>
    <property type="match status" value="1"/>
</dbReference>
<dbReference type="OrthoDB" id="5575144at2759"/>
<protein>
    <submittedName>
        <fullName evidence="9">Transcription activator of gluconeogenesis ERT1</fullName>
    </submittedName>
</protein>
<dbReference type="SMART" id="SM00066">
    <property type="entry name" value="GAL4"/>
    <property type="match status" value="1"/>
</dbReference>
<dbReference type="EMBL" id="VCHE01000037">
    <property type="protein sequence ID" value="KAB2574977.1"/>
    <property type="molecule type" value="Genomic_DNA"/>
</dbReference>
<dbReference type="Proteomes" id="UP000325902">
    <property type="component" value="Unassembled WGS sequence"/>
</dbReference>
<dbReference type="InterPro" id="IPR050335">
    <property type="entry name" value="ERT1_acuK_gluconeogen_tf"/>
</dbReference>
<evidence type="ECO:0000256" key="4">
    <source>
        <dbReference type="ARBA" id="ARBA00023125"/>
    </source>
</evidence>
<accession>A0A5N5DBG3</accession>
<dbReference type="GO" id="GO:0000981">
    <property type="term" value="F:DNA-binding transcription factor activity, RNA polymerase II-specific"/>
    <property type="evidence" value="ECO:0007669"/>
    <property type="project" value="InterPro"/>
</dbReference>
<evidence type="ECO:0000313" key="10">
    <source>
        <dbReference type="Proteomes" id="UP000325902"/>
    </source>
</evidence>
<evidence type="ECO:0000256" key="7">
    <source>
        <dbReference type="SAM" id="MobiDB-lite"/>
    </source>
</evidence>
<keyword evidence="3" id="KW-0805">Transcription regulation</keyword>
<dbReference type="GO" id="GO:0008270">
    <property type="term" value="F:zinc ion binding"/>
    <property type="evidence" value="ECO:0007669"/>
    <property type="project" value="InterPro"/>
</dbReference>
<evidence type="ECO:0000256" key="1">
    <source>
        <dbReference type="ARBA" id="ARBA00022723"/>
    </source>
</evidence>
<dbReference type="AlphaFoldDB" id="A0A5N5DBG3"/>
<gene>
    <name evidence="9" type="primary">ERT1</name>
    <name evidence="9" type="ORF">DBV05_g6318</name>
</gene>
<comment type="caution">
    <text evidence="9">The sequence shown here is derived from an EMBL/GenBank/DDBJ whole genome shotgun (WGS) entry which is preliminary data.</text>
</comment>
<dbReference type="PANTHER" id="PTHR47659">
    <property type="entry name" value="ZN(II)2CYS6 TRANSCRIPTION FACTOR (EUROFUNG)-RELATED"/>
    <property type="match status" value="1"/>
</dbReference>
<feature type="domain" description="Zn(2)-C6 fungal-type" evidence="8">
    <location>
        <begin position="157"/>
        <end position="186"/>
    </location>
</feature>
<dbReference type="InterPro" id="IPR036864">
    <property type="entry name" value="Zn2-C6_fun-type_DNA-bd_sf"/>
</dbReference>
<dbReference type="PROSITE" id="PS50048">
    <property type="entry name" value="ZN2_CY6_FUNGAL_2"/>
    <property type="match status" value="1"/>
</dbReference>
<keyword evidence="2" id="KW-0862">Zinc</keyword>
<evidence type="ECO:0000256" key="5">
    <source>
        <dbReference type="ARBA" id="ARBA00023163"/>
    </source>
</evidence>
<feature type="region of interest" description="Disordered" evidence="7">
    <location>
        <begin position="1"/>
        <end position="107"/>
    </location>
</feature>
<keyword evidence="6" id="KW-0539">Nucleus</keyword>
<evidence type="ECO:0000313" key="9">
    <source>
        <dbReference type="EMBL" id="KAB2574977.1"/>
    </source>
</evidence>
<reference evidence="9 10" key="1">
    <citation type="journal article" date="2019" name="Sci. Rep.">
        <title>A multi-omics analysis of the grapevine pathogen Lasiodiplodia theobromae reveals that temperature affects the expression of virulence- and pathogenicity-related genes.</title>
        <authorList>
            <person name="Felix C."/>
            <person name="Meneses R."/>
            <person name="Goncalves M.F.M."/>
            <person name="Tilleman L."/>
            <person name="Duarte A.S."/>
            <person name="Jorrin-Novo J.V."/>
            <person name="Van de Peer Y."/>
            <person name="Deforce D."/>
            <person name="Van Nieuwerburgh F."/>
            <person name="Esteves A.C."/>
            <person name="Alves A."/>
        </authorList>
    </citation>
    <scope>NUCLEOTIDE SEQUENCE [LARGE SCALE GENOMIC DNA]</scope>
    <source>
        <strain evidence="9 10">LA-SOL3</strain>
    </source>
</reference>
<evidence type="ECO:0000256" key="6">
    <source>
        <dbReference type="ARBA" id="ARBA00023242"/>
    </source>
</evidence>
<keyword evidence="10" id="KW-1185">Reference proteome</keyword>
<name>A0A5N5DBG3_9PEZI</name>
<evidence type="ECO:0000256" key="3">
    <source>
        <dbReference type="ARBA" id="ARBA00023015"/>
    </source>
</evidence>
<keyword evidence="4" id="KW-0238">DNA-binding</keyword>
<dbReference type="GO" id="GO:0003677">
    <property type="term" value="F:DNA binding"/>
    <property type="evidence" value="ECO:0007669"/>
    <property type="project" value="UniProtKB-KW"/>
</dbReference>
<dbReference type="InterPro" id="IPR001138">
    <property type="entry name" value="Zn2Cys6_DnaBD"/>
</dbReference>
<evidence type="ECO:0000259" key="8">
    <source>
        <dbReference type="PROSITE" id="PS50048"/>
    </source>
</evidence>
<dbReference type="Gene3D" id="4.10.240.10">
    <property type="entry name" value="Zn(2)-C6 fungal-type DNA-binding domain"/>
    <property type="match status" value="1"/>
</dbReference>
<feature type="compositionally biased region" description="Polar residues" evidence="7">
    <location>
        <begin position="256"/>
        <end position="266"/>
    </location>
</feature>
<organism evidence="9 10">
    <name type="scientific">Lasiodiplodia theobromae</name>
    <dbReference type="NCBI Taxonomy" id="45133"/>
    <lineage>
        <taxon>Eukaryota</taxon>
        <taxon>Fungi</taxon>
        <taxon>Dikarya</taxon>
        <taxon>Ascomycota</taxon>
        <taxon>Pezizomycotina</taxon>
        <taxon>Dothideomycetes</taxon>
        <taxon>Dothideomycetes incertae sedis</taxon>
        <taxon>Botryosphaeriales</taxon>
        <taxon>Botryosphaeriaceae</taxon>
        <taxon>Lasiodiplodia</taxon>
    </lineage>
</organism>
<keyword evidence="5" id="KW-0804">Transcription</keyword>
<dbReference type="PROSITE" id="PS00463">
    <property type="entry name" value="ZN2_CY6_FUNGAL_1"/>
    <property type="match status" value="1"/>
</dbReference>
<dbReference type="SUPFAM" id="SSF57701">
    <property type="entry name" value="Zn2/Cys6 DNA-binding domain"/>
    <property type="match status" value="1"/>
</dbReference>
<dbReference type="PANTHER" id="PTHR47659:SF4">
    <property type="entry name" value="ZN(II)2CYS6 TRANSCRIPTION FACTOR (EUROFUNG)"/>
    <property type="match status" value="1"/>
</dbReference>
<proteinExistence type="predicted"/>
<evidence type="ECO:0000256" key="2">
    <source>
        <dbReference type="ARBA" id="ARBA00022833"/>
    </source>
</evidence>
<feature type="region of interest" description="Disordered" evidence="7">
    <location>
        <begin position="185"/>
        <end position="270"/>
    </location>
</feature>
<feature type="compositionally biased region" description="Basic and acidic residues" evidence="7">
    <location>
        <begin position="17"/>
        <end position="48"/>
    </location>
</feature>